<evidence type="ECO:0000313" key="2">
    <source>
        <dbReference type="Proteomes" id="UP000252519"/>
    </source>
</evidence>
<organism evidence="1 2">
    <name type="scientific">Ancylostoma caninum</name>
    <name type="common">Dog hookworm</name>
    <dbReference type="NCBI Taxonomy" id="29170"/>
    <lineage>
        <taxon>Eukaryota</taxon>
        <taxon>Metazoa</taxon>
        <taxon>Ecdysozoa</taxon>
        <taxon>Nematoda</taxon>
        <taxon>Chromadorea</taxon>
        <taxon>Rhabditida</taxon>
        <taxon>Rhabditina</taxon>
        <taxon>Rhabditomorpha</taxon>
        <taxon>Strongyloidea</taxon>
        <taxon>Ancylostomatidae</taxon>
        <taxon>Ancylostomatinae</taxon>
        <taxon>Ancylostoma</taxon>
    </lineage>
</organism>
<evidence type="ECO:0000313" key="1">
    <source>
        <dbReference type="EMBL" id="RCN46845.1"/>
    </source>
</evidence>
<dbReference type="OrthoDB" id="5893090at2759"/>
<dbReference type="InterPro" id="IPR035109">
    <property type="entry name" value="ASPR"/>
</dbReference>
<proteinExistence type="predicted"/>
<dbReference type="Proteomes" id="UP000252519">
    <property type="component" value="Unassembled WGS sequence"/>
</dbReference>
<sequence>MFYWMRIYLARHLFFFKLPSRKRMETQRIVPTTWDLYQEKAVRKKFEILCIKNLMRHTLIWLVLFLLKQNCTLEGIALVTTTFGDENEWRPLYYNSTDDVQHLRYSEKNHNERVYGKEKPWKGLNLTNFINNATAHWSRNLTTGPINAKTQVGCYFDVDHNNYTLVCAFA</sequence>
<dbReference type="EMBL" id="JOJR01000072">
    <property type="protein sequence ID" value="RCN46845.1"/>
    <property type="molecule type" value="Genomic_DNA"/>
</dbReference>
<protein>
    <submittedName>
        <fullName evidence="1">Uncharacterized protein</fullName>
    </submittedName>
</protein>
<gene>
    <name evidence="1" type="ORF">ANCCAN_07164</name>
</gene>
<name>A0A368GV23_ANCCA</name>
<reference evidence="1 2" key="1">
    <citation type="submission" date="2014-10" db="EMBL/GenBank/DDBJ databases">
        <title>Draft genome of the hookworm Ancylostoma caninum.</title>
        <authorList>
            <person name="Mitreva M."/>
        </authorList>
    </citation>
    <scope>NUCLEOTIDE SEQUENCE [LARGE SCALE GENOMIC DNA]</scope>
    <source>
        <strain evidence="1 2">Baltimore</strain>
    </source>
</reference>
<dbReference type="Pfam" id="PF17641">
    <property type="entry name" value="ASPRs"/>
    <property type="match status" value="1"/>
</dbReference>
<accession>A0A368GV23</accession>
<keyword evidence="2" id="KW-1185">Reference proteome</keyword>
<dbReference type="AlphaFoldDB" id="A0A368GV23"/>
<comment type="caution">
    <text evidence="1">The sequence shown here is derived from an EMBL/GenBank/DDBJ whole genome shotgun (WGS) entry which is preliminary data.</text>
</comment>